<keyword evidence="2" id="KW-0732">Signal</keyword>
<evidence type="ECO:0000256" key="1">
    <source>
        <dbReference type="SAM" id="MobiDB-lite"/>
    </source>
</evidence>
<sequence>MIRIYLLISSYLLLGTSRAQNVTLPTDILTNMKSSLEAAGAGAINFGPSGILGNLAGQFGVKINKEQTTSGNTAKLVSKRSISKLHPTKRDMMAKLEKTKLAAKSMKNCFGFPQIKFLRKKNSITNIHINKFVAVINIVVTQPPSTTTGGTPDVRGASTTAST</sequence>
<keyword evidence="4" id="KW-1185">Reference proteome</keyword>
<feature type="region of interest" description="Disordered" evidence="1">
    <location>
        <begin position="144"/>
        <end position="163"/>
    </location>
</feature>
<proteinExistence type="predicted"/>
<organism evidence="3 4">
    <name type="scientific">Henosepilachna vigintioctopunctata</name>
    <dbReference type="NCBI Taxonomy" id="420089"/>
    <lineage>
        <taxon>Eukaryota</taxon>
        <taxon>Metazoa</taxon>
        <taxon>Ecdysozoa</taxon>
        <taxon>Arthropoda</taxon>
        <taxon>Hexapoda</taxon>
        <taxon>Insecta</taxon>
        <taxon>Pterygota</taxon>
        <taxon>Neoptera</taxon>
        <taxon>Endopterygota</taxon>
        <taxon>Coleoptera</taxon>
        <taxon>Polyphaga</taxon>
        <taxon>Cucujiformia</taxon>
        <taxon>Coccinelloidea</taxon>
        <taxon>Coccinellidae</taxon>
        <taxon>Epilachninae</taxon>
        <taxon>Epilachnini</taxon>
        <taxon>Henosepilachna</taxon>
    </lineage>
</organism>
<feature type="signal peptide" evidence="2">
    <location>
        <begin position="1"/>
        <end position="19"/>
    </location>
</feature>
<dbReference type="AlphaFoldDB" id="A0AAW1TKX6"/>
<evidence type="ECO:0000256" key="2">
    <source>
        <dbReference type="SAM" id="SignalP"/>
    </source>
</evidence>
<dbReference type="Proteomes" id="UP001431783">
    <property type="component" value="Unassembled WGS sequence"/>
</dbReference>
<protein>
    <submittedName>
        <fullName evidence="3">Uncharacterized protein</fullName>
    </submittedName>
</protein>
<reference evidence="3 4" key="1">
    <citation type="submission" date="2023-03" db="EMBL/GenBank/DDBJ databases">
        <title>Genome insight into feeding habits of ladybird beetles.</title>
        <authorList>
            <person name="Li H.-S."/>
            <person name="Huang Y.-H."/>
            <person name="Pang H."/>
        </authorList>
    </citation>
    <scope>NUCLEOTIDE SEQUENCE [LARGE SCALE GENOMIC DNA]</scope>
    <source>
        <strain evidence="3">SYSU_2023b</strain>
        <tissue evidence="3">Whole body</tissue>
    </source>
</reference>
<dbReference type="EMBL" id="JARQZJ010000008">
    <property type="protein sequence ID" value="KAK9871946.1"/>
    <property type="molecule type" value="Genomic_DNA"/>
</dbReference>
<feature type="chain" id="PRO_5043519901" evidence="2">
    <location>
        <begin position="20"/>
        <end position="163"/>
    </location>
</feature>
<evidence type="ECO:0000313" key="3">
    <source>
        <dbReference type="EMBL" id="KAK9871946.1"/>
    </source>
</evidence>
<accession>A0AAW1TKX6</accession>
<name>A0AAW1TKX6_9CUCU</name>
<comment type="caution">
    <text evidence="3">The sequence shown here is derived from an EMBL/GenBank/DDBJ whole genome shotgun (WGS) entry which is preliminary data.</text>
</comment>
<evidence type="ECO:0000313" key="4">
    <source>
        <dbReference type="Proteomes" id="UP001431783"/>
    </source>
</evidence>
<gene>
    <name evidence="3" type="ORF">WA026_015195</name>
</gene>